<sequence>MSNNSFTPFSRLPAELRVRIWQDALSAPSVFAMLRNRKYIQHCKSIYHVLRNKRLAYTMAFATPAPYPAGLSCMEARQLLEKSHIPLQDAYRPGPVCWIDQENTVIFLGDCFDGIATLQRLNPRHFSQLKHMAMVWQRMQPGFVYSRVFKLLAELCPVLRTLIIHDGKRDGNTNVSVSTAQTAAYLEILAAQAGPGLGYVGPEGDGIGNLKSWWERAFHAWDVPPNLHVLPAVE</sequence>
<evidence type="ECO:0000313" key="2">
    <source>
        <dbReference type="EMBL" id="KAK3347155.1"/>
    </source>
</evidence>
<organism evidence="2 3">
    <name type="scientific">Lasiosphaeria hispida</name>
    <dbReference type="NCBI Taxonomy" id="260671"/>
    <lineage>
        <taxon>Eukaryota</taxon>
        <taxon>Fungi</taxon>
        <taxon>Dikarya</taxon>
        <taxon>Ascomycota</taxon>
        <taxon>Pezizomycotina</taxon>
        <taxon>Sordariomycetes</taxon>
        <taxon>Sordariomycetidae</taxon>
        <taxon>Sordariales</taxon>
        <taxon>Lasiosphaeriaceae</taxon>
        <taxon>Lasiosphaeria</taxon>
    </lineage>
</organism>
<proteinExistence type="predicted"/>
<evidence type="ECO:0000259" key="1">
    <source>
        <dbReference type="Pfam" id="PF20150"/>
    </source>
</evidence>
<dbReference type="InterPro" id="IPR045518">
    <property type="entry name" value="2EXR"/>
</dbReference>
<reference evidence="2" key="1">
    <citation type="journal article" date="2023" name="Mol. Phylogenet. Evol.">
        <title>Genome-scale phylogeny and comparative genomics of the fungal order Sordariales.</title>
        <authorList>
            <person name="Hensen N."/>
            <person name="Bonometti L."/>
            <person name="Westerberg I."/>
            <person name="Brannstrom I.O."/>
            <person name="Guillou S."/>
            <person name="Cros-Aarteil S."/>
            <person name="Calhoun S."/>
            <person name="Haridas S."/>
            <person name="Kuo A."/>
            <person name="Mondo S."/>
            <person name="Pangilinan J."/>
            <person name="Riley R."/>
            <person name="LaButti K."/>
            <person name="Andreopoulos B."/>
            <person name="Lipzen A."/>
            <person name="Chen C."/>
            <person name="Yan M."/>
            <person name="Daum C."/>
            <person name="Ng V."/>
            <person name="Clum A."/>
            <person name="Steindorff A."/>
            <person name="Ohm R.A."/>
            <person name="Martin F."/>
            <person name="Silar P."/>
            <person name="Natvig D.O."/>
            <person name="Lalanne C."/>
            <person name="Gautier V."/>
            <person name="Ament-Velasquez S.L."/>
            <person name="Kruys A."/>
            <person name="Hutchinson M.I."/>
            <person name="Powell A.J."/>
            <person name="Barry K."/>
            <person name="Miller A.N."/>
            <person name="Grigoriev I.V."/>
            <person name="Debuchy R."/>
            <person name="Gladieux P."/>
            <person name="Hiltunen Thoren M."/>
            <person name="Johannesson H."/>
        </authorList>
    </citation>
    <scope>NUCLEOTIDE SEQUENCE</scope>
    <source>
        <strain evidence="2">CBS 955.72</strain>
    </source>
</reference>
<dbReference type="Pfam" id="PF20150">
    <property type="entry name" value="2EXR"/>
    <property type="match status" value="1"/>
</dbReference>
<feature type="domain" description="2EXR" evidence="1">
    <location>
        <begin position="6"/>
        <end position="100"/>
    </location>
</feature>
<keyword evidence="3" id="KW-1185">Reference proteome</keyword>
<name>A0AAJ0HD60_9PEZI</name>
<gene>
    <name evidence="2" type="ORF">B0T25DRAFT_462267</name>
</gene>
<comment type="caution">
    <text evidence="2">The sequence shown here is derived from an EMBL/GenBank/DDBJ whole genome shotgun (WGS) entry which is preliminary data.</text>
</comment>
<dbReference type="EMBL" id="JAUIQD010000006">
    <property type="protein sequence ID" value="KAK3347155.1"/>
    <property type="molecule type" value="Genomic_DNA"/>
</dbReference>
<reference evidence="2" key="2">
    <citation type="submission" date="2023-06" db="EMBL/GenBank/DDBJ databases">
        <authorList>
            <consortium name="Lawrence Berkeley National Laboratory"/>
            <person name="Haridas S."/>
            <person name="Hensen N."/>
            <person name="Bonometti L."/>
            <person name="Westerberg I."/>
            <person name="Brannstrom I.O."/>
            <person name="Guillou S."/>
            <person name="Cros-Aarteil S."/>
            <person name="Calhoun S."/>
            <person name="Kuo A."/>
            <person name="Mondo S."/>
            <person name="Pangilinan J."/>
            <person name="Riley R."/>
            <person name="Labutti K."/>
            <person name="Andreopoulos B."/>
            <person name="Lipzen A."/>
            <person name="Chen C."/>
            <person name="Yanf M."/>
            <person name="Daum C."/>
            <person name="Ng V."/>
            <person name="Clum A."/>
            <person name="Steindorff A."/>
            <person name="Ohm R."/>
            <person name="Martin F."/>
            <person name="Silar P."/>
            <person name="Natvig D."/>
            <person name="Lalanne C."/>
            <person name="Gautier V."/>
            <person name="Ament-Velasquez S.L."/>
            <person name="Kruys A."/>
            <person name="Hutchinson M.I."/>
            <person name="Powell A.J."/>
            <person name="Barry K."/>
            <person name="Miller A.N."/>
            <person name="Grigoriev I.V."/>
            <person name="Debuchy R."/>
            <person name="Gladieux P."/>
            <person name="Thoren M.H."/>
            <person name="Johannesson H."/>
        </authorList>
    </citation>
    <scope>NUCLEOTIDE SEQUENCE</scope>
    <source>
        <strain evidence="2">CBS 955.72</strain>
    </source>
</reference>
<evidence type="ECO:0000313" key="3">
    <source>
        <dbReference type="Proteomes" id="UP001275084"/>
    </source>
</evidence>
<dbReference type="Proteomes" id="UP001275084">
    <property type="component" value="Unassembled WGS sequence"/>
</dbReference>
<accession>A0AAJ0HD60</accession>
<dbReference type="AlphaFoldDB" id="A0AAJ0HD60"/>
<protein>
    <recommendedName>
        <fullName evidence="1">2EXR domain-containing protein</fullName>
    </recommendedName>
</protein>